<dbReference type="PANTHER" id="PTHR23028:SF53">
    <property type="entry name" value="ACYL_TRANSF_3 DOMAIN-CONTAINING PROTEIN"/>
    <property type="match status" value="1"/>
</dbReference>
<feature type="transmembrane region" description="Helical" evidence="1">
    <location>
        <begin position="55"/>
        <end position="73"/>
    </location>
</feature>
<dbReference type="GO" id="GO:0016747">
    <property type="term" value="F:acyltransferase activity, transferring groups other than amino-acyl groups"/>
    <property type="evidence" value="ECO:0007669"/>
    <property type="project" value="InterPro"/>
</dbReference>
<accession>A0A2T4N8L1</accession>
<keyword evidence="1" id="KW-0472">Membrane</keyword>
<feature type="transmembrane region" description="Helical" evidence="1">
    <location>
        <begin position="309"/>
        <end position="327"/>
    </location>
</feature>
<feature type="transmembrane region" description="Helical" evidence="1">
    <location>
        <begin position="155"/>
        <end position="177"/>
    </location>
</feature>
<dbReference type="RefSeq" id="WP_107682181.1">
    <property type="nucleotide sequence ID" value="NZ_CAWONV010000007.1"/>
</dbReference>
<dbReference type="GO" id="GO:0000271">
    <property type="term" value="P:polysaccharide biosynthetic process"/>
    <property type="evidence" value="ECO:0007669"/>
    <property type="project" value="TreeGrafter"/>
</dbReference>
<evidence type="ECO:0000313" key="3">
    <source>
        <dbReference type="EMBL" id="PTH83116.1"/>
    </source>
</evidence>
<feature type="transmembrane region" description="Helical" evidence="1">
    <location>
        <begin position="231"/>
        <end position="248"/>
    </location>
</feature>
<protein>
    <submittedName>
        <fullName evidence="3">Acyltransferase</fullName>
    </submittedName>
</protein>
<proteinExistence type="predicted"/>
<gene>
    <name evidence="3" type="ORF">DAA48_00015</name>
</gene>
<dbReference type="PANTHER" id="PTHR23028">
    <property type="entry name" value="ACETYLTRANSFERASE"/>
    <property type="match status" value="1"/>
</dbReference>
<evidence type="ECO:0000256" key="1">
    <source>
        <dbReference type="SAM" id="Phobius"/>
    </source>
</evidence>
<feature type="transmembrane region" description="Helical" evidence="1">
    <location>
        <begin position="16"/>
        <end position="34"/>
    </location>
</feature>
<keyword evidence="3" id="KW-0808">Transferase</keyword>
<sequence length="358" mass="40315">MKLSELLRKENNNIDIFRVIAASMVIYGHAYAISPELGKSDIIGRLMQVDYSGSIAVKVFFFLSGLVVTNSLLNNGDLLRFVISRFFRIWPALILSSIVTAFVIGPMLTSLSLVDYLHQKEVYDYVLKIAGMNIQFTLPGVFVDNPYPNSVNGSLWTIPYEVFAYILLFALYAVGVLSSKKLSVAIFLVILIEPFLSSRMLFPWVVPNHEVDFLAPCFAFGAILALNKDLIAIRFAPCLGFAVLYIVLRDTIYSSYFAYASIFLFILYASSRDFILKLKPKADISYGVYLWGFPVQQVMAHYFSSHGVLFNQISSLFVSIALGYLSWHLCEKHFIKYGSNVSIFIRGKYQSLSTASVK</sequence>
<feature type="transmembrane region" description="Helical" evidence="1">
    <location>
        <begin position="93"/>
        <end position="113"/>
    </location>
</feature>
<reference evidence="3 4" key="1">
    <citation type="submission" date="2018-03" db="EMBL/GenBank/DDBJ databases">
        <title>Aeromonas veronii whole genome sequencing and analysis.</title>
        <authorList>
            <person name="Xie H."/>
            <person name="Liu T."/>
            <person name="Wang K."/>
        </authorList>
    </citation>
    <scope>NUCLEOTIDE SEQUENCE [LARGE SCALE GENOMIC DNA]</scope>
    <source>
        <strain evidence="3 4">XH.VA.1</strain>
    </source>
</reference>
<evidence type="ECO:0000313" key="4">
    <source>
        <dbReference type="Proteomes" id="UP000241986"/>
    </source>
</evidence>
<keyword evidence="1" id="KW-0812">Transmembrane</keyword>
<dbReference type="GO" id="GO:0016020">
    <property type="term" value="C:membrane"/>
    <property type="evidence" value="ECO:0007669"/>
    <property type="project" value="TreeGrafter"/>
</dbReference>
<organism evidence="3 4">
    <name type="scientific">Aeromonas veronii</name>
    <dbReference type="NCBI Taxonomy" id="654"/>
    <lineage>
        <taxon>Bacteria</taxon>
        <taxon>Pseudomonadati</taxon>
        <taxon>Pseudomonadota</taxon>
        <taxon>Gammaproteobacteria</taxon>
        <taxon>Aeromonadales</taxon>
        <taxon>Aeromonadaceae</taxon>
        <taxon>Aeromonas</taxon>
    </lineage>
</organism>
<dbReference type="Proteomes" id="UP000241986">
    <property type="component" value="Unassembled WGS sequence"/>
</dbReference>
<feature type="transmembrane region" description="Helical" evidence="1">
    <location>
        <begin position="184"/>
        <end position="205"/>
    </location>
</feature>
<keyword evidence="1" id="KW-1133">Transmembrane helix</keyword>
<dbReference type="InterPro" id="IPR002656">
    <property type="entry name" value="Acyl_transf_3_dom"/>
</dbReference>
<name>A0A2T4N8L1_AERVE</name>
<dbReference type="EMBL" id="PZKL01000001">
    <property type="protein sequence ID" value="PTH83116.1"/>
    <property type="molecule type" value="Genomic_DNA"/>
</dbReference>
<keyword evidence="3" id="KW-0012">Acyltransferase</keyword>
<comment type="caution">
    <text evidence="3">The sequence shown here is derived from an EMBL/GenBank/DDBJ whole genome shotgun (WGS) entry which is preliminary data.</text>
</comment>
<feature type="domain" description="Acyltransferase 3" evidence="2">
    <location>
        <begin position="11"/>
        <end position="325"/>
    </location>
</feature>
<dbReference type="InterPro" id="IPR050879">
    <property type="entry name" value="Acyltransferase_3"/>
</dbReference>
<dbReference type="Pfam" id="PF01757">
    <property type="entry name" value="Acyl_transf_3"/>
    <property type="match status" value="1"/>
</dbReference>
<feature type="transmembrane region" description="Helical" evidence="1">
    <location>
        <begin position="254"/>
        <end position="271"/>
    </location>
</feature>
<evidence type="ECO:0000259" key="2">
    <source>
        <dbReference type="Pfam" id="PF01757"/>
    </source>
</evidence>
<dbReference type="AlphaFoldDB" id="A0A2T4N8L1"/>